<accession>A0A2I0A8C4</accession>
<dbReference type="PANTHER" id="PTHR33647:SF5">
    <property type="entry name" value="OS01G0793900 PROTEIN"/>
    <property type="match status" value="1"/>
</dbReference>
<keyword evidence="2" id="KW-1185">Reference proteome</keyword>
<protein>
    <submittedName>
        <fullName evidence="1">Uncharacterized protein</fullName>
    </submittedName>
</protein>
<gene>
    <name evidence="1" type="ORF">AXF42_Ash008003</name>
</gene>
<proteinExistence type="predicted"/>
<dbReference type="EMBL" id="KZ452012">
    <property type="protein sequence ID" value="PKA51774.1"/>
    <property type="molecule type" value="Genomic_DNA"/>
</dbReference>
<evidence type="ECO:0000313" key="2">
    <source>
        <dbReference type="Proteomes" id="UP000236161"/>
    </source>
</evidence>
<reference evidence="1 2" key="1">
    <citation type="journal article" date="2017" name="Nature">
        <title>The Apostasia genome and the evolution of orchids.</title>
        <authorList>
            <person name="Zhang G.Q."/>
            <person name="Liu K.W."/>
            <person name="Li Z."/>
            <person name="Lohaus R."/>
            <person name="Hsiao Y.Y."/>
            <person name="Niu S.C."/>
            <person name="Wang J.Y."/>
            <person name="Lin Y.C."/>
            <person name="Xu Q."/>
            <person name="Chen L.J."/>
            <person name="Yoshida K."/>
            <person name="Fujiwara S."/>
            <person name="Wang Z.W."/>
            <person name="Zhang Y.Q."/>
            <person name="Mitsuda N."/>
            <person name="Wang M."/>
            <person name="Liu G.H."/>
            <person name="Pecoraro L."/>
            <person name="Huang H.X."/>
            <person name="Xiao X.J."/>
            <person name="Lin M."/>
            <person name="Wu X.Y."/>
            <person name="Wu W.L."/>
            <person name="Chen Y.Y."/>
            <person name="Chang S.B."/>
            <person name="Sakamoto S."/>
            <person name="Ohme-Takagi M."/>
            <person name="Yagi M."/>
            <person name="Zeng S.J."/>
            <person name="Shen C.Y."/>
            <person name="Yeh C.M."/>
            <person name="Luo Y.B."/>
            <person name="Tsai W.C."/>
            <person name="Van de Peer Y."/>
            <person name="Liu Z.J."/>
        </authorList>
    </citation>
    <scope>NUCLEOTIDE SEQUENCE [LARGE SCALE GENOMIC DNA]</scope>
    <source>
        <strain evidence="2">cv. Shenzhen</strain>
        <tissue evidence="1">Stem</tissue>
    </source>
</reference>
<dbReference type="OrthoDB" id="610799at2759"/>
<evidence type="ECO:0000313" key="1">
    <source>
        <dbReference type="EMBL" id="PKA51774.1"/>
    </source>
</evidence>
<dbReference type="Proteomes" id="UP000236161">
    <property type="component" value="Unassembled WGS sequence"/>
</dbReference>
<sequence length="181" mass="20425">MIVVDVEEGLEVEESNRLKKSMRYATDSEKNTCATSSGSKFDPVFSLCSIYFSHGHCQQLNTKKTSMGNCVHRPLISPATAAAFAGDEHWEYHCPDHDFDNQKKHKEHKNSAGETTMQVKIVITKKQWEELTTMSHSEELQSLKLHHLLSFLSPRVPAAMEIAGGRKIWKPSLQSIPEISE</sequence>
<organism evidence="1 2">
    <name type="scientific">Apostasia shenzhenica</name>
    <dbReference type="NCBI Taxonomy" id="1088818"/>
    <lineage>
        <taxon>Eukaryota</taxon>
        <taxon>Viridiplantae</taxon>
        <taxon>Streptophyta</taxon>
        <taxon>Embryophyta</taxon>
        <taxon>Tracheophyta</taxon>
        <taxon>Spermatophyta</taxon>
        <taxon>Magnoliopsida</taxon>
        <taxon>Liliopsida</taxon>
        <taxon>Asparagales</taxon>
        <taxon>Orchidaceae</taxon>
        <taxon>Apostasioideae</taxon>
        <taxon>Apostasia</taxon>
    </lineage>
</organism>
<dbReference type="AlphaFoldDB" id="A0A2I0A8C4"/>
<name>A0A2I0A8C4_9ASPA</name>
<dbReference type="PANTHER" id="PTHR33647">
    <property type="entry name" value="OS01G0793900 PROTEIN"/>
    <property type="match status" value="1"/>
</dbReference>